<protein>
    <submittedName>
        <fullName evidence="4">Arylsulfatase A-like enzyme</fullName>
    </submittedName>
</protein>
<dbReference type="EMBL" id="JACBZH010000001">
    <property type="protein sequence ID" value="NYH87818.1"/>
    <property type="molecule type" value="Genomic_DNA"/>
</dbReference>
<dbReference type="PANTHER" id="PTHR45953">
    <property type="entry name" value="IDURONATE 2-SULFATASE"/>
    <property type="match status" value="1"/>
</dbReference>
<dbReference type="InterPro" id="IPR017850">
    <property type="entry name" value="Alkaline_phosphatase_core_sf"/>
</dbReference>
<keyword evidence="2" id="KW-0378">Hydrolase</keyword>
<keyword evidence="5" id="KW-1185">Reference proteome</keyword>
<name>A0A852Z850_9ACTN</name>
<dbReference type="Proteomes" id="UP000579605">
    <property type="component" value="Unassembled WGS sequence"/>
</dbReference>
<proteinExistence type="predicted"/>
<feature type="domain" description="Sulfatase N-terminal" evidence="3">
    <location>
        <begin position="6"/>
        <end position="380"/>
    </location>
</feature>
<evidence type="ECO:0000256" key="1">
    <source>
        <dbReference type="ARBA" id="ARBA00022723"/>
    </source>
</evidence>
<evidence type="ECO:0000259" key="3">
    <source>
        <dbReference type="Pfam" id="PF00884"/>
    </source>
</evidence>
<dbReference type="Gene3D" id="3.40.720.10">
    <property type="entry name" value="Alkaline Phosphatase, subunit A"/>
    <property type="match status" value="1"/>
</dbReference>
<dbReference type="RefSeq" id="WP_179785827.1">
    <property type="nucleotide sequence ID" value="NZ_BAAARR010000015.1"/>
</dbReference>
<evidence type="ECO:0000256" key="2">
    <source>
        <dbReference type="ARBA" id="ARBA00022801"/>
    </source>
</evidence>
<sequence>MTGDRPAILLITADELRRDALGCYGGQAVATPHLDALADAGTVFDRAYTASPWCLPSRASLVTGRYPRNHQAYSNFRDTTLSADIPNLYTTLGTAGYTVGHIGKCHYTPVPYGSTRPDRTLPYDEFRAYYESLGIEHLALQDDKQVSVWFYDDYARELDAAGHLADYRSAVWDREARKVFTFPGPAEWHPDAWVGRKACEWIGSHDDSRPFFGWVSFSGPHFPFDPPKEYLSRVDETLVGEATVVPEEWSDPRRFHYRSFHGSAAGAVEGAGYHDRDEDYWHRLRLHYLANVALIDDQIGEILRAAEERFGDNLLVIFTCDHGEMLGNHGFWGKNACAYEDVLHVPLLLRRPGRAGAGTRTDRLTSLVDVHPTLVEAAGVSADGTSGDGTPSGAVPDGRNLDGAGHRYVFAEGEGFLTVTDGQRKLVTIHRDGTVFTELFDLDTDPHELHDLSADPRYSEARQDLQAAVLAALVDTTLP</sequence>
<dbReference type="AlphaFoldDB" id="A0A852Z850"/>
<dbReference type="SUPFAM" id="SSF53649">
    <property type="entry name" value="Alkaline phosphatase-like"/>
    <property type="match status" value="1"/>
</dbReference>
<accession>A0A852Z850</accession>
<dbReference type="GO" id="GO:0008484">
    <property type="term" value="F:sulfuric ester hydrolase activity"/>
    <property type="evidence" value="ECO:0007669"/>
    <property type="project" value="TreeGrafter"/>
</dbReference>
<evidence type="ECO:0000313" key="4">
    <source>
        <dbReference type="EMBL" id="NYH87818.1"/>
    </source>
</evidence>
<keyword evidence="1" id="KW-0479">Metal-binding</keyword>
<organism evidence="4 5">
    <name type="scientific">Actinopolymorpha rutila</name>
    <dbReference type="NCBI Taxonomy" id="446787"/>
    <lineage>
        <taxon>Bacteria</taxon>
        <taxon>Bacillati</taxon>
        <taxon>Actinomycetota</taxon>
        <taxon>Actinomycetes</taxon>
        <taxon>Propionibacteriales</taxon>
        <taxon>Actinopolymorphaceae</taxon>
        <taxon>Actinopolymorpha</taxon>
    </lineage>
</organism>
<dbReference type="InterPro" id="IPR000917">
    <property type="entry name" value="Sulfatase_N"/>
</dbReference>
<evidence type="ECO:0000313" key="5">
    <source>
        <dbReference type="Proteomes" id="UP000579605"/>
    </source>
</evidence>
<dbReference type="PANTHER" id="PTHR45953:SF1">
    <property type="entry name" value="IDURONATE 2-SULFATASE"/>
    <property type="match status" value="1"/>
</dbReference>
<dbReference type="Pfam" id="PF00884">
    <property type="entry name" value="Sulfatase"/>
    <property type="match status" value="1"/>
</dbReference>
<dbReference type="GO" id="GO:0046872">
    <property type="term" value="F:metal ion binding"/>
    <property type="evidence" value="ECO:0007669"/>
    <property type="project" value="UniProtKB-KW"/>
</dbReference>
<reference evidence="4 5" key="1">
    <citation type="submission" date="2020-07" db="EMBL/GenBank/DDBJ databases">
        <title>Sequencing the genomes of 1000 actinobacteria strains.</title>
        <authorList>
            <person name="Klenk H.-P."/>
        </authorList>
    </citation>
    <scope>NUCLEOTIDE SEQUENCE [LARGE SCALE GENOMIC DNA]</scope>
    <source>
        <strain evidence="4 5">DSM 18448</strain>
    </source>
</reference>
<comment type="caution">
    <text evidence="4">The sequence shown here is derived from an EMBL/GenBank/DDBJ whole genome shotgun (WGS) entry which is preliminary data.</text>
</comment>
<gene>
    <name evidence="4" type="ORF">F4554_000456</name>
</gene>
<dbReference type="GO" id="GO:0005737">
    <property type="term" value="C:cytoplasm"/>
    <property type="evidence" value="ECO:0007669"/>
    <property type="project" value="TreeGrafter"/>
</dbReference>